<keyword evidence="1" id="KW-1133">Transmembrane helix</keyword>
<dbReference type="EMBL" id="HG994367">
    <property type="protein sequence ID" value="CAF1711689.1"/>
    <property type="molecule type" value="Genomic_DNA"/>
</dbReference>
<evidence type="ECO:0000256" key="1">
    <source>
        <dbReference type="SAM" id="Phobius"/>
    </source>
</evidence>
<evidence type="ECO:0000313" key="2">
    <source>
        <dbReference type="EMBL" id="CAF1711689.1"/>
    </source>
</evidence>
<accession>A0A816IKB4</accession>
<keyword evidence="1" id="KW-0472">Membrane</keyword>
<name>A0A816IKB4_BRANA</name>
<protein>
    <submittedName>
        <fullName evidence="2">(rape) hypothetical protein</fullName>
    </submittedName>
</protein>
<keyword evidence="1" id="KW-0812">Transmembrane</keyword>
<proteinExistence type="predicted"/>
<feature type="transmembrane region" description="Helical" evidence="1">
    <location>
        <begin position="7"/>
        <end position="24"/>
    </location>
</feature>
<reference evidence="2" key="1">
    <citation type="submission" date="2021-01" db="EMBL/GenBank/DDBJ databases">
        <authorList>
            <consortium name="Genoscope - CEA"/>
            <person name="William W."/>
        </authorList>
    </citation>
    <scope>NUCLEOTIDE SEQUENCE</scope>
</reference>
<organism evidence="2">
    <name type="scientific">Brassica napus</name>
    <name type="common">Rape</name>
    <dbReference type="NCBI Taxonomy" id="3708"/>
    <lineage>
        <taxon>Eukaryota</taxon>
        <taxon>Viridiplantae</taxon>
        <taxon>Streptophyta</taxon>
        <taxon>Embryophyta</taxon>
        <taxon>Tracheophyta</taxon>
        <taxon>Spermatophyta</taxon>
        <taxon>Magnoliopsida</taxon>
        <taxon>eudicotyledons</taxon>
        <taxon>Gunneridae</taxon>
        <taxon>Pentapetalae</taxon>
        <taxon>rosids</taxon>
        <taxon>malvids</taxon>
        <taxon>Brassicales</taxon>
        <taxon>Brassicaceae</taxon>
        <taxon>Brassiceae</taxon>
        <taxon>Brassica</taxon>
    </lineage>
</organism>
<gene>
    <name evidence="2" type="ORF">DARMORV10_C03P86960.1</name>
</gene>
<sequence length="51" mass="5892">MINSILILGYSVCLWCALISFLLLRWLHLLWLLFNVSKLLLVLSFNLGCLV</sequence>
<dbReference type="Proteomes" id="UP001295469">
    <property type="component" value="Chromosome C03"/>
</dbReference>
<dbReference type="AlphaFoldDB" id="A0A816IKB4"/>
<feature type="transmembrane region" description="Helical" evidence="1">
    <location>
        <begin position="30"/>
        <end position="50"/>
    </location>
</feature>